<dbReference type="Proteomes" id="UP001234297">
    <property type="component" value="Chromosome 2"/>
</dbReference>
<proteinExistence type="predicted"/>
<accession>A0ACC2MB04</accession>
<gene>
    <name evidence="1" type="ORF">MRB53_004294</name>
</gene>
<name>A0ACC2MB04_PERAE</name>
<dbReference type="EMBL" id="CM056810">
    <property type="protein sequence ID" value="KAJ8642546.1"/>
    <property type="molecule type" value="Genomic_DNA"/>
</dbReference>
<reference evidence="1 2" key="1">
    <citation type="journal article" date="2022" name="Hortic Res">
        <title>A haplotype resolved chromosomal level avocado genome allows analysis of novel avocado genes.</title>
        <authorList>
            <person name="Nath O."/>
            <person name="Fletcher S.J."/>
            <person name="Hayward A."/>
            <person name="Shaw L.M."/>
            <person name="Masouleh A.K."/>
            <person name="Furtado A."/>
            <person name="Henry R.J."/>
            <person name="Mitter N."/>
        </authorList>
    </citation>
    <scope>NUCLEOTIDE SEQUENCE [LARGE SCALE GENOMIC DNA]</scope>
    <source>
        <strain evidence="2">cv. Hass</strain>
    </source>
</reference>
<comment type="caution">
    <text evidence="1">The sequence shown here is derived from an EMBL/GenBank/DDBJ whole genome shotgun (WGS) entry which is preliminary data.</text>
</comment>
<sequence length="854" mass="95057">MRSKSKPSRSLPSSAQDPSIAAQQEQSHDDLDTNQGNDDKSFKTNGSDPDSGNSERKDRRNEFSSRVLDLPWKRSWPFNNSGKGKGMIDSDSDSDSYSYLIQEVAKGKRQRISRVLEEEDIDENLIMKKDELGFNEVPLNSFSGDGEVLEPLNFRLQDGIPKEIRGDLDFNGIDEDEGRVQPDGEMNHPVTVDKGKRPWVEDASLSIGVDSKKLSGEDNSMNDACYTTFRKVRYSKEEKGKGKLVETRKPSIHDVKCNDEKVLGAAMNSMMLKNDVKCDDEEVLEAGMDLMLFIAREEARGSAQRRKEARVQEAQRREEVRVQEAQRREEEIIQEVQRRRGNFLSIAKHYAHEYAYFDPNKDRNSYDKYTPVRGTEVPVAVAEAGLEDKDCPTGLEDEACSDPFSTALKIVKERARKLSVQSGSPTLDPSKVEPKIEWEPSQDCESRSLDRCAPSLEDICLNILSKHAEAIASLEGVPDYLRSKLSHLLCDSRKMDHRLLGLMVSGSPTEICLKDCSWITEEQFHDIFRGCDIERLQELQLDLCGRCMPDYILRQTLAQSPNSLSALTTISLRGAYRLSDKGLSALVSSAPSLTSVNLSQCQLLTSTGISILAENLGSVLRELYMDDCQNVNVLSILPALKNLKHLEVLSVAGIQNVCDEFVNELIPVCGADMKKLVFSDCGKLTDNSLKIISKNCSGLCAIDLSNLKNLTDVALKHLANGCTSLKVLQLSHNKFSDEGIASFLEVSGKSLTELSLNNVKKVANNTAISLANCCSETLLSLDLSWCRKLMDEALGLIVDKCLSLKILRLFGCTQVTNFFLDGHSNSLVKIIGLSTEPLLEHLHNAHTLPSSLRY</sequence>
<protein>
    <submittedName>
        <fullName evidence="1">Uncharacterized protein</fullName>
    </submittedName>
</protein>
<organism evidence="1 2">
    <name type="scientific">Persea americana</name>
    <name type="common">Avocado</name>
    <dbReference type="NCBI Taxonomy" id="3435"/>
    <lineage>
        <taxon>Eukaryota</taxon>
        <taxon>Viridiplantae</taxon>
        <taxon>Streptophyta</taxon>
        <taxon>Embryophyta</taxon>
        <taxon>Tracheophyta</taxon>
        <taxon>Spermatophyta</taxon>
        <taxon>Magnoliopsida</taxon>
        <taxon>Magnoliidae</taxon>
        <taxon>Laurales</taxon>
        <taxon>Lauraceae</taxon>
        <taxon>Persea</taxon>
    </lineage>
</organism>
<keyword evidence="2" id="KW-1185">Reference proteome</keyword>
<evidence type="ECO:0000313" key="2">
    <source>
        <dbReference type="Proteomes" id="UP001234297"/>
    </source>
</evidence>
<evidence type="ECO:0000313" key="1">
    <source>
        <dbReference type="EMBL" id="KAJ8642546.1"/>
    </source>
</evidence>